<sequence length="245" mass="28462">VAGKRDPEQEREAQEWIEQVIGQRFPPGVPYEDVLRDGIVLCNLMNRLSPGIIPKVNTSGGDYKMMDNLNQSHEPINFNYQLNNQIPQRPNTIKDLGIVFDKSMNFNAHVNVIVSSAIKKSRIIIRNCQKLEHCSLIPEGLHKIRTRRRRSLPNNRPLGQKEHCLSNQHYFRYRPYSLQTPRMEGALARPQASGREQESFLNSNSELERLSLVFKRDKTEVLPGWSELWRIQKDNLRKVRGLLNK</sequence>
<dbReference type="InterPro" id="IPR001715">
    <property type="entry name" value="CH_dom"/>
</dbReference>
<dbReference type="PROSITE" id="PS50021">
    <property type="entry name" value="CH"/>
    <property type="match status" value="1"/>
</dbReference>
<dbReference type="InterPro" id="IPR036872">
    <property type="entry name" value="CH_dom_sf"/>
</dbReference>
<name>A0ABQ9JY83_9CUCU</name>
<dbReference type="Pfam" id="PF00307">
    <property type="entry name" value="CH"/>
    <property type="match status" value="1"/>
</dbReference>
<organism evidence="2 3">
    <name type="scientific">Molorchus minor</name>
    <dbReference type="NCBI Taxonomy" id="1323400"/>
    <lineage>
        <taxon>Eukaryota</taxon>
        <taxon>Metazoa</taxon>
        <taxon>Ecdysozoa</taxon>
        <taxon>Arthropoda</taxon>
        <taxon>Hexapoda</taxon>
        <taxon>Insecta</taxon>
        <taxon>Pterygota</taxon>
        <taxon>Neoptera</taxon>
        <taxon>Endopterygota</taxon>
        <taxon>Coleoptera</taxon>
        <taxon>Polyphaga</taxon>
        <taxon>Cucujiformia</taxon>
        <taxon>Chrysomeloidea</taxon>
        <taxon>Cerambycidae</taxon>
        <taxon>Lamiinae</taxon>
        <taxon>Monochamini</taxon>
        <taxon>Molorchus</taxon>
    </lineage>
</organism>
<keyword evidence="3" id="KW-1185">Reference proteome</keyword>
<evidence type="ECO:0000313" key="3">
    <source>
        <dbReference type="Proteomes" id="UP001162164"/>
    </source>
</evidence>
<dbReference type="PANTHER" id="PTHR47385">
    <property type="entry name" value="CALPONIN"/>
    <property type="match status" value="1"/>
</dbReference>
<evidence type="ECO:0000313" key="2">
    <source>
        <dbReference type="EMBL" id="KAJ8982250.1"/>
    </source>
</evidence>
<dbReference type="PANTHER" id="PTHR47385:SF13">
    <property type="entry name" value="CALPONIN"/>
    <property type="match status" value="1"/>
</dbReference>
<reference evidence="2" key="1">
    <citation type="journal article" date="2023" name="Insect Mol. Biol.">
        <title>Genome sequencing provides insights into the evolution of gene families encoding plant cell wall-degrading enzymes in longhorned beetles.</title>
        <authorList>
            <person name="Shin N.R."/>
            <person name="Okamura Y."/>
            <person name="Kirsch R."/>
            <person name="Pauchet Y."/>
        </authorList>
    </citation>
    <scope>NUCLEOTIDE SEQUENCE</scope>
    <source>
        <strain evidence="2">MMC_N1</strain>
    </source>
</reference>
<dbReference type="SUPFAM" id="SSF47576">
    <property type="entry name" value="Calponin-homology domain, CH-domain"/>
    <property type="match status" value="1"/>
</dbReference>
<dbReference type="EMBL" id="JAPWTJ010000138">
    <property type="protein sequence ID" value="KAJ8982250.1"/>
    <property type="molecule type" value="Genomic_DNA"/>
</dbReference>
<feature type="domain" description="Calponin-homology (CH)" evidence="1">
    <location>
        <begin position="7"/>
        <end position="123"/>
    </location>
</feature>
<dbReference type="PRINTS" id="PR01345">
    <property type="entry name" value="CERVTRCPTASE"/>
</dbReference>
<protein>
    <recommendedName>
        <fullName evidence="1">Calponin-homology (CH) domain-containing protein</fullName>
    </recommendedName>
</protein>
<accession>A0ABQ9JY83</accession>
<gene>
    <name evidence="2" type="ORF">NQ317_018639</name>
</gene>
<feature type="non-terminal residue" evidence="2">
    <location>
        <position position="1"/>
    </location>
</feature>
<dbReference type="InterPro" id="IPR050606">
    <property type="entry name" value="Calponin-like"/>
</dbReference>
<evidence type="ECO:0000259" key="1">
    <source>
        <dbReference type="PROSITE" id="PS50021"/>
    </source>
</evidence>
<dbReference type="Gene3D" id="1.10.418.10">
    <property type="entry name" value="Calponin-like domain"/>
    <property type="match status" value="1"/>
</dbReference>
<dbReference type="Proteomes" id="UP001162164">
    <property type="component" value="Unassembled WGS sequence"/>
</dbReference>
<comment type="caution">
    <text evidence="2">The sequence shown here is derived from an EMBL/GenBank/DDBJ whole genome shotgun (WGS) entry which is preliminary data.</text>
</comment>
<proteinExistence type="predicted"/>